<dbReference type="EMBL" id="JBGBDC010000010">
    <property type="protein sequence ID" value="MEY2253408.1"/>
    <property type="molecule type" value="Genomic_DNA"/>
</dbReference>
<accession>A0ABV4BB81</accession>
<keyword evidence="2" id="KW-1185">Reference proteome</keyword>
<evidence type="ECO:0000313" key="1">
    <source>
        <dbReference type="EMBL" id="MEY2253408.1"/>
    </source>
</evidence>
<organism evidence="1 2">
    <name type="scientific">Comamonas sediminis</name>
    <dbReference type="NCBI Taxonomy" id="1783360"/>
    <lineage>
        <taxon>Bacteria</taxon>
        <taxon>Pseudomonadati</taxon>
        <taxon>Pseudomonadota</taxon>
        <taxon>Betaproteobacteria</taxon>
        <taxon>Burkholderiales</taxon>
        <taxon>Comamonadaceae</taxon>
        <taxon>Comamonas</taxon>
    </lineage>
</organism>
<dbReference type="RefSeq" id="WP_369460995.1">
    <property type="nucleotide sequence ID" value="NZ_JBGBDC010000010.1"/>
</dbReference>
<sequence length="75" mass="7978">MSQATDMLSQYLQAESAVLSGQTISFNGRTHTLADLESIRAGRKEWEKKVAAEQGAAGATFGGKGFAVATFGRRL</sequence>
<gene>
    <name evidence="1" type="ORF">AB7A72_20490</name>
</gene>
<comment type="caution">
    <text evidence="1">The sequence shown here is derived from an EMBL/GenBank/DDBJ whole genome shotgun (WGS) entry which is preliminary data.</text>
</comment>
<dbReference type="Proteomes" id="UP001562178">
    <property type="component" value="Unassembled WGS sequence"/>
</dbReference>
<proteinExistence type="predicted"/>
<protein>
    <recommendedName>
        <fullName evidence="3">Primosomal replication protein PriB/PriC domain protein</fullName>
    </recommendedName>
</protein>
<name>A0ABV4BB81_9BURK</name>
<evidence type="ECO:0008006" key="3">
    <source>
        <dbReference type="Google" id="ProtNLM"/>
    </source>
</evidence>
<reference evidence="1 2" key="1">
    <citation type="journal article" date="2016" name="Int. J. Syst. Evol. Microbiol.">
        <title>Description of Comamonas sediminis sp. nov., isolated from lagoon sediments.</title>
        <authorList>
            <person name="Subhash Y."/>
            <person name="Bang J.J."/>
            <person name="You T.H."/>
            <person name="Lee S.S."/>
        </authorList>
    </citation>
    <scope>NUCLEOTIDE SEQUENCE [LARGE SCALE GENOMIC DNA]</scope>
    <source>
        <strain evidence="1 2">JCM 31169</strain>
    </source>
</reference>
<evidence type="ECO:0000313" key="2">
    <source>
        <dbReference type="Proteomes" id="UP001562178"/>
    </source>
</evidence>